<organism evidence="1 2">
    <name type="scientific">Candidatus Magasanikbacteria bacterium RIFOXYB1_FULL_40_15</name>
    <dbReference type="NCBI Taxonomy" id="1798697"/>
    <lineage>
        <taxon>Bacteria</taxon>
        <taxon>Candidatus Magasanikiibacteriota</taxon>
    </lineage>
</organism>
<sequence length="85" mass="9927">MSTLRDVEEDFEFWVNYADDSLPIEVRLKALELMENILEMIKEEEGGQGIFPIDLNNVPRDKKLGKKSQAAFDAFLKFINKYRTN</sequence>
<evidence type="ECO:0000313" key="2">
    <source>
        <dbReference type="Proteomes" id="UP000176300"/>
    </source>
</evidence>
<dbReference type="AlphaFoldDB" id="A0A1F6NFM3"/>
<dbReference type="STRING" id="1798697.A2373_00605"/>
<protein>
    <submittedName>
        <fullName evidence="1">Uncharacterized protein</fullName>
    </submittedName>
</protein>
<name>A0A1F6NFM3_9BACT</name>
<reference evidence="1 2" key="1">
    <citation type="journal article" date="2016" name="Nat. Commun.">
        <title>Thousands of microbial genomes shed light on interconnected biogeochemical processes in an aquifer system.</title>
        <authorList>
            <person name="Anantharaman K."/>
            <person name="Brown C.T."/>
            <person name="Hug L.A."/>
            <person name="Sharon I."/>
            <person name="Castelle C.J."/>
            <person name="Probst A.J."/>
            <person name="Thomas B.C."/>
            <person name="Singh A."/>
            <person name="Wilkins M.J."/>
            <person name="Karaoz U."/>
            <person name="Brodie E.L."/>
            <person name="Williams K.H."/>
            <person name="Hubbard S.S."/>
            <person name="Banfield J.F."/>
        </authorList>
    </citation>
    <scope>NUCLEOTIDE SEQUENCE [LARGE SCALE GENOMIC DNA]</scope>
</reference>
<dbReference type="EMBL" id="MFQS01000032">
    <property type="protein sequence ID" value="OGH82727.1"/>
    <property type="molecule type" value="Genomic_DNA"/>
</dbReference>
<gene>
    <name evidence="1" type="ORF">A2373_00605</name>
</gene>
<comment type="caution">
    <text evidence="1">The sequence shown here is derived from an EMBL/GenBank/DDBJ whole genome shotgun (WGS) entry which is preliminary data.</text>
</comment>
<accession>A0A1F6NFM3</accession>
<dbReference type="Proteomes" id="UP000176300">
    <property type="component" value="Unassembled WGS sequence"/>
</dbReference>
<evidence type="ECO:0000313" key="1">
    <source>
        <dbReference type="EMBL" id="OGH82727.1"/>
    </source>
</evidence>
<proteinExistence type="predicted"/>